<dbReference type="EMBL" id="QBIY01013014">
    <property type="protein sequence ID" value="RXN13016.1"/>
    <property type="molecule type" value="Genomic_DNA"/>
</dbReference>
<reference evidence="1 3" key="1">
    <citation type="submission" date="2018-03" db="EMBL/GenBank/DDBJ databases">
        <title>Draft genome sequence of Rohu Carp (Labeo rohita).</title>
        <authorList>
            <person name="Das P."/>
            <person name="Kushwaha B."/>
            <person name="Joshi C.G."/>
            <person name="Kumar D."/>
            <person name="Nagpure N.S."/>
            <person name="Sahoo L."/>
            <person name="Das S.P."/>
            <person name="Bit A."/>
            <person name="Patnaik S."/>
            <person name="Meher P.K."/>
            <person name="Jayasankar P."/>
            <person name="Koringa P.G."/>
            <person name="Patel N.V."/>
            <person name="Hinsu A.T."/>
            <person name="Kumar R."/>
            <person name="Pandey M."/>
            <person name="Agarwal S."/>
            <person name="Srivastava S."/>
            <person name="Singh M."/>
            <person name="Iquebal M.A."/>
            <person name="Jaiswal S."/>
            <person name="Angadi U.B."/>
            <person name="Kumar N."/>
            <person name="Raza M."/>
            <person name="Shah T.M."/>
            <person name="Rai A."/>
            <person name="Jena J.K."/>
        </authorList>
    </citation>
    <scope>NUCLEOTIDE SEQUENCE [LARGE SCALE GENOMIC DNA]</scope>
    <source>
        <strain evidence="1">DASCIFA01</strain>
        <tissue evidence="1">Testis</tissue>
    </source>
</reference>
<gene>
    <name evidence="2" type="ORF">ROHU_004443</name>
    <name evidence="1" type="ORF">ROHU_009920</name>
</gene>
<dbReference type="AlphaFoldDB" id="A0A498M0M6"/>
<name>A0A498M0M6_LABRO</name>
<dbReference type="EMBL" id="QBIY01011315">
    <property type="protein sequence ID" value="RXN32918.1"/>
    <property type="molecule type" value="Genomic_DNA"/>
</dbReference>
<organism evidence="1 3">
    <name type="scientific">Labeo rohita</name>
    <name type="common">Indian major carp</name>
    <name type="synonym">Cyprinus rohita</name>
    <dbReference type="NCBI Taxonomy" id="84645"/>
    <lineage>
        <taxon>Eukaryota</taxon>
        <taxon>Metazoa</taxon>
        <taxon>Chordata</taxon>
        <taxon>Craniata</taxon>
        <taxon>Vertebrata</taxon>
        <taxon>Euteleostomi</taxon>
        <taxon>Actinopterygii</taxon>
        <taxon>Neopterygii</taxon>
        <taxon>Teleostei</taxon>
        <taxon>Ostariophysi</taxon>
        <taxon>Cypriniformes</taxon>
        <taxon>Cyprinidae</taxon>
        <taxon>Labeoninae</taxon>
        <taxon>Labeonini</taxon>
        <taxon>Labeo</taxon>
    </lineage>
</organism>
<evidence type="ECO:0000313" key="2">
    <source>
        <dbReference type="EMBL" id="RXN32918.1"/>
    </source>
</evidence>
<evidence type="ECO:0000313" key="1">
    <source>
        <dbReference type="EMBL" id="RXN13016.1"/>
    </source>
</evidence>
<evidence type="ECO:0000313" key="3">
    <source>
        <dbReference type="Proteomes" id="UP000290572"/>
    </source>
</evidence>
<comment type="caution">
    <text evidence="1">The sequence shown here is derived from an EMBL/GenBank/DDBJ whole genome shotgun (WGS) entry which is preliminary data.</text>
</comment>
<dbReference type="Proteomes" id="UP000290572">
    <property type="component" value="Unassembled WGS sequence"/>
</dbReference>
<accession>A0A498M0M6</accession>
<sequence>MKFPETLTITCLRPDMVLISEVFNQIILFELTVPLEVHIEETNERKRTKYTESAGAMAEDLDKYLRGKCMNATLKIISTLS</sequence>
<protein>
    <submittedName>
        <fullName evidence="1">Kinesin KIF2A</fullName>
    </submittedName>
</protein>
<keyword evidence="3" id="KW-1185">Reference proteome</keyword>
<proteinExistence type="predicted"/>